<proteinExistence type="predicted"/>
<feature type="domain" description="C2H2-type" evidence="9">
    <location>
        <begin position="469"/>
        <end position="496"/>
    </location>
</feature>
<dbReference type="Gene3D" id="3.30.160.60">
    <property type="entry name" value="Classic Zinc Finger"/>
    <property type="match status" value="6"/>
</dbReference>
<dbReference type="PROSITE" id="PS50157">
    <property type="entry name" value="ZINC_FINGER_C2H2_2"/>
    <property type="match status" value="6"/>
</dbReference>
<protein>
    <recommendedName>
        <fullName evidence="9">C2H2-type domain-containing protein</fullName>
    </recommendedName>
</protein>
<feature type="domain" description="C2H2-type" evidence="9">
    <location>
        <begin position="249"/>
        <end position="276"/>
    </location>
</feature>
<gene>
    <name evidence="10" type="ORF">CVLEPA_LOCUS15303</name>
</gene>
<feature type="domain" description="C2H2-type" evidence="9">
    <location>
        <begin position="441"/>
        <end position="468"/>
    </location>
</feature>
<keyword evidence="3" id="KW-0677">Repeat</keyword>
<dbReference type="PANTHER" id="PTHR16515">
    <property type="entry name" value="PR DOMAIN ZINC FINGER PROTEIN"/>
    <property type="match status" value="1"/>
</dbReference>
<reference evidence="10 11" key="1">
    <citation type="submission" date="2024-02" db="EMBL/GenBank/DDBJ databases">
        <authorList>
            <person name="Daric V."/>
            <person name="Darras S."/>
        </authorList>
    </citation>
    <scope>NUCLEOTIDE SEQUENCE [LARGE SCALE GENOMIC DNA]</scope>
</reference>
<evidence type="ECO:0000256" key="3">
    <source>
        <dbReference type="ARBA" id="ARBA00022737"/>
    </source>
</evidence>
<accession>A0ABP0G2F5</accession>
<dbReference type="Proteomes" id="UP001642483">
    <property type="component" value="Unassembled WGS sequence"/>
</dbReference>
<dbReference type="SUPFAM" id="SSF57667">
    <property type="entry name" value="beta-beta-alpha zinc fingers"/>
    <property type="match status" value="3"/>
</dbReference>
<dbReference type="InterPro" id="IPR013087">
    <property type="entry name" value="Znf_C2H2_type"/>
</dbReference>
<feature type="domain" description="C2H2-type" evidence="9">
    <location>
        <begin position="221"/>
        <end position="248"/>
    </location>
</feature>
<evidence type="ECO:0000256" key="7">
    <source>
        <dbReference type="PROSITE-ProRule" id="PRU00042"/>
    </source>
</evidence>
<evidence type="ECO:0000256" key="1">
    <source>
        <dbReference type="ARBA" id="ARBA00004123"/>
    </source>
</evidence>
<feature type="coiled-coil region" evidence="8">
    <location>
        <begin position="25"/>
        <end position="52"/>
    </location>
</feature>
<organism evidence="10 11">
    <name type="scientific">Clavelina lepadiformis</name>
    <name type="common">Light-bulb sea squirt</name>
    <name type="synonym">Ascidia lepadiformis</name>
    <dbReference type="NCBI Taxonomy" id="159417"/>
    <lineage>
        <taxon>Eukaryota</taxon>
        <taxon>Metazoa</taxon>
        <taxon>Chordata</taxon>
        <taxon>Tunicata</taxon>
        <taxon>Ascidiacea</taxon>
        <taxon>Aplousobranchia</taxon>
        <taxon>Clavelinidae</taxon>
        <taxon>Clavelina</taxon>
    </lineage>
</organism>
<keyword evidence="4 7" id="KW-0863">Zinc-finger</keyword>
<dbReference type="PROSITE" id="PS00028">
    <property type="entry name" value="ZINC_FINGER_C2H2_1"/>
    <property type="match status" value="6"/>
</dbReference>
<keyword evidence="2" id="KW-0479">Metal-binding</keyword>
<dbReference type="InterPro" id="IPR036236">
    <property type="entry name" value="Znf_C2H2_sf"/>
</dbReference>
<evidence type="ECO:0000313" key="11">
    <source>
        <dbReference type="Proteomes" id="UP001642483"/>
    </source>
</evidence>
<evidence type="ECO:0000256" key="5">
    <source>
        <dbReference type="ARBA" id="ARBA00022833"/>
    </source>
</evidence>
<evidence type="ECO:0000313" key="10">
    <source>
        <dbReference type="EMBL" id="CAK8684315.1"/>
    </source>
</evidence>
<comment type="subcellular location">
    <subcellularLocation>
        <location evidence="1">Nucleus</location>
    </subcellularLocation>
</comment>
<dbReference type="EMBL" id="CAWYQH010000097">
    <property type="protein sequence ID" value="CAK8684315.1"/>
    <property type="molecule type" value="Genomic_DNA"/>
</dbReference>
<feature type="domain" description="C2H2-type" evidence="9">
    <location>
        <begin position="359"/>
        <end position="386"/>
    </location>
</feature>
<feature type="coiled-coil region" evidence="8">
    <location>
        <begin position="147"/>
        <end position="181"/>
    </location>
</feature>
<evidence type="ECO:0000259" key="9">
    <source>
        <dbReference type="PROSITE" id="PS50157"/>
    </source>
</evidence>
<evidence type="ECO:0000256" key="8">
    <source>
        <dbReference type="SAM" id="Coils"/>
    </source>
</evidence>
<evidence type="ECO:0000256" key="4">
    <source>
        <dbReference type="ARBA" id="ARBA00022771"/>
    </source>
</evidence>
<name>A0ABP0G2F5_CLALP</name>
<keyword evidence="6" id="KW-0539">Nucleus</keyword>
<evidence type="ECO:0000256" key="6">
    <source>
        <dbReference type="ARBA" id="ARBA00023242"/>
    </source>
</evidence>
<feature type="domain" description="C2H2-type" evidence="9">
    <location>
        <begin position="387"/>
        <end position="414"/>
    </location>
</feature>
<dbReference type="SMART" id="SM00355">
    <property type="entry name" value="ZnF_C2H2"/>
    <property type="match status" value="6"/>
</dbReference>
<comment type="caution">
    <text evidence="10">The sequence shown here is derived from an EMBL/GenBank/DDBJ whole genome shotgun (WGS) entry which is preliminary data.</text>
</comment>
<dbReference type="InterPro" id="IPR050331">
    <property type="entry name" value="Zinc_finger"/>
</dbReference>
<evidence type="ECO:0000256" key="2">
    <source>
        <dbReference type="ARBA" id="ARBA00022723"/>
    </source>
</evidence>
<sequence length="496" mass="58180">MYILNKLKMSFKLNKNKASETEIILQEIRSMRKEMRIEIKRLSAQISELSTSITEGVVFEEDSLVEEDASSLLENGQGPHEKHYIIESTPNEEDVEKDFQDEANDFENSSENIIEAAFSQAEPPVKAENEIPISCTVHVDVTDAEMLQSLGITKLDVEESLESAEEEQEFVEEELRSEEYYSDEDGRPYEILDTDIDENDEKYIQTSMKKIPIISTGDGKFKCKLCPRTYTARGNLIRHHRLHTGEKRFRCALCGEKFFRKEYLERHLNKHSKPDFRKTKMIHSSRALKKSEQLPSMLGMYNEKVLKNNVADDTGKEELSMLPWRKSGRFKEPVKHDPEEGYAEKSKESFCLLTADGRYQCMVCSSAYTSRGNLLRHQRIHKGDFRFECDVCMKKFLRKEYLLRHMNKHTKVIPRKPRTSKPKVFEEYEKEIIDEDGKKTYQCTLCGKLFVTFSNMRRHIRIHTGETPYSCHVCQESFYRDDFLRRHIRKEHPDEE</sequence>
<keyword evidence="5" id="KW-0862">Zinc</keyword>
<keyword evidence="11" id="KW-1185">Reference proteome</keyword>
<dbReference type="Pfam" id="PF00096">
    <property type="entry name" value="zf-C2H2"/>
    <property type="match status" value="5"/>
</dbReference>
<dbReference type="PANTHER" id="PTHR16515:SF66">
    <property type="entry name" value="C2H2-TYPE DOMAIN-CONTAINING PROTEIN"/>
    <property type="match status" value="1"/>
</dbReference>
<keyword evidence="8" id="KW-0175">Coiled coil</keyword>